<sequence>MKEIRIDNIKKDIVIVAKDRSKRPIDKVVSPQDEPTLEYEEKCPFCRGNENYITKEKFKIEDKTGWLVKSVENKFPIVDNLPGEIYGLHEVMIDTYRHNGSFYDMSESEFENLFIMYKNRYTQLICDKKIEYVSIFKNFLRKSGASLAHPHSQIVSLSIVPPEIENQIDICKDYYDKNKKYLYDDIIKNEIEFGDRIINDGVYFLVIVPYATKFSGEVRIIFKEKIKFEKMNEKHIKELSKTFKKLFENLYKESGYNAFNLCVYTHPLKIECENLFNVHMDVIPRKYSFGGFELGTGMYVSSIDPGELAKKLKF</sequence>
<organism evidence="2 3">
    <name type="scientific">Romboutsia sedimentorum</name>
    <dbReference type="NCBI Taxonomy" id="1368474"/>
    <lineage>
        <taxon>Bacteria</taxon>
        <taxon>Bacillati</taxon>
        <taxon>Bacillota</taxon>
        <taxon>Clostridia</taxon>
        <taxon>Peptostreptococcales</taxon>
        <taxon>Peptostreptococcaceae</taxon>
        <taxon>Romboutsia</taxon>
    </lineage>
</organism>
<name>A0ABT7E8V4_9FIRM</name>
<comment type="caution">
    <text evidence="2">The sequence shown here is derived from an EMBL/GenBank/DDBJ whole genome shotgun (WGS) entry which is preliminary data.</text>
</comment>
<keyword evidence="3" id="KW-1185">Reference proteome</keyword>
<protein>
    <submittedName>
        <fullName evidence="2">DUF4931 domain-containing protein</fullName>
    </submittedName>
</protein>
<dbReference type="SUPFAM" id="SSF54197">
    <property type="entry name" value="HIT-like"/>
    <property type="match status" value="2"/>
</dbReference>
<dbReference type="EMBL" id="JASKYM010000002">
    <property type="protein sequence ID" value="MDK2563336.1"/>
    <property type="molecule type" value="Genomic_DNA"/>
</dbReference>
<evidence type="ECO:0000259" key="1">
    <source>
        <dbReference type="Pfam" id="PF16285"/>
    </source>
</evidence>
<dbReference type="PIRSF" id="PIRSF000808">
    <property type="entry name" value="GalT"/>
    <property type="match status" value="1"/>
</dbReference>
<evidence type="ECO:0000313" key="2">
    <source>
        <dbReference type="EMBL" id="MDK2563336.1"/>
    </source>
</evidence>
<dbReference type="RefSeq" id="WP_284132280.1">
    <property type="nucleotide sequence ID" value="NZ_JASKYM010000002.1"/>
</dbReference>
<dbReference type="PANTHER" id="PTHR42763">
    <property type="entry name" value="ADP-GLUCOSE PHOSPHORYLASE"/>
    <property type="match status" value="1"/>
</dbReference>
<feature type="domain" description="DUF4931" evidence="1">
    <location>
        <begin position="38"/>
        <end position="158"/>
    </location>
</feature>
<reference evidence="2 3" key="1">
    <citation type="submission" date="2023-05" db="EMBL/GenBank/DDBJ databases">
        <title>Rombocin, a short stable natural nisin variant, displays selective antimicrobial activity against Listeria monocytogenes and employs dual mode of action to kill target bacterial strains.</title>
        <authorList>
            <person name="Wambui J."/>
            <person name="Stephan R."/>
            <person name="Kuipers O.P."/>
        </authorList>
    </citation>
    <scope>NUCLEOTIDE SEQUENCE [LARGE SCALE GENOMIC DNA]</scope>
    <source>
        <strain evidence="2 3">RC002</strain>
    </source>
</reference>
<dbReference type="InterPro" id="IPR046322">
    <property type="entry name" value="DUF4931"/>
</dbReference>
<accession>A0ABT7E8V4</accession>
<dbReference type="Pfam" id="PF16285">
    <property type="entry name" value="DUF4931_N"/>
    <property type="match status" value="1"/>
</dbReference>
<dbReference type="InterPro" id="IPR053177">
    <property type="entry name" value="ADP-glucose_phosphorylase"/>
</dbReference>
<dbReference type="Proteomes" id="UP001301012">
    <property type="component" value="Unassembled WGS sequence"/>
</dbReference>
<dbReference type="Gene3D" id="3.30.428.10">
    <property type="entry name" value="HIT-like"/>
    <property type="match status" value="2"/>
</dbReference>
<dbReference type="PANTHER" id="PTHR42763:SF2">
    <property type="entry name" value="ADP-GLUCOSE PHOSPHORYLASE"/>
    <property type="match status" value="1"/>
</dbReference>
<evidence type="ECO:0000313" key="3">
    <source>
        <dbReference type="Proteomes" id="UP001301012"/>
    </source>
</evidence>
<gene>
    <name evidence="2" type="ORF">QOZ84_07225</name>
</gene>
<proteinExistence type="predicted"/>
<dbReference type="InterPro" id="IPR036265">
    <property type="entry name" value="HIT-like_sf"/>
</dbReference>
<dbReference type="InterPro" id="IPR001937">
    <property type="entry name" value="GalP_UDPtransf1"/>
</dbReference>